<dbReference type="InterPro" id="IPR050228">
    <property type="entry name" value="Carboxylesterase_BioH"/>
</dbReference>
<dbReference type="GeneID" id="98055537"/>
<accession>A0A852VVZ5</accession>
<feature type="domain" description="AB hydrolase-1" evidence="1">
    <location>
        <begin position="79"/>
        <end position="144"/>
    </location>
</feature>
<evidence type="ECO:0000313" key="2">
    <source>
        <dbReference type="EMBL" id="NYG00249.1"/>
    </source>
</evidence>
<organism evidence="2 3">
    <name type="scientific">Pseudonocardia alni</name>
    <name type="common">Amycolata alni</name>
    <dbReference type="NCBI Taxonomy" id="33907"/>
    <lineage>
        <taxon>Bacteria</taxon>
        <taxon>Bacillati</taxon>
        <taxon>Actinomycetota</taxon>
        <taxon>Actinomycetes</taxon>
        <taxon>Pseudonocardiales</taxon>
        <taxon>Pseudonocardiaceae</taxon>
        <taxon>Pseudonocardia</taxon>
    </lineage>
</organism>
<evidence type="ECO:0000313" key="3">
    <source>
        <dbReference type="Proteomes" id="UP000549695"/>
    </source>
</evidence>
<sequence length="260" mass="26768">MRLPARIRPPEVLPLPDGAGFGRAAAVAVPGLGLSVRGWEPTLSCLGPSVPATALALPAYGMPAPPAAPLDPRSSARRLLRRMDALGIGSAVLLGHSASCQVVAEAARAAPQRVAALVLVGPTADPHARSRAALVRGWLRNVVAEPPGQVPQLVRDYTYSGMISFARALEATRRHSPADAVAGFGGPVLLLRGARDGICSTDWLDRLATSAATARVDSVASAAHMAPLTHGAELAAALRPFLVSAGRGRAGHEPQTDRSA</sequence>
<dbReference type="InterPro" id="IPR000073">
    <property type="entry name" value="AB_hydrolase_1"/>
</dbReference>
<dbReference type="PANTHER" id="PTHR43194">
    <property type="entry name" value="HYDROLASE ALPHA/BETA FOLD FAMILY"/>
    <property type="match status" value="1"/>
</dbReference>
<gene>
    <name evidence="2" type="ORF">HDA37_000534</name>
</gene>
<dbReference type="GO" id="GO:0003824">
    <property type="term" value="F:catalytic activity"/>
    <property type="evidence" value="ECO:0007669"/>
    <property type="project" value="UniProtKB-ARBA"/>
</dbReference>
<comment type="caution">
    <text evidence="2">The sequence shown here is derived from an EMBL/GenBank/DDBJ whole genome shotgun (WGS) entry which is preliminary data.</text>
</comment>
<dbReference type="Pfam" id="PF00561">
    <property type="entry name" value="Abhydrolase_1"/>
    <property type="match status" value="1"/>
</dbReference>
<evidence type="ECO:0000259" key="1">
    <source>
        <dbReference type="Pfam" id="PF00561"/>
    </source>
</evidence>
<dbReference type="Proteomes" id="UP000549695">
    <property type="component" value="Unassembled WGS sequence"/>
</dbReference>
<protein>
    <submittedName>
        <fullName evidence="2">Pimeloyl-ACP methyl ester carboxylesterase</fullName>
    </submittedName>
</protein>
<dbReference type="PANTHER" id="PTHR43194:SF5">
    <property type="entry name" value="PIMELOYL-[ACYL-CARRIER PROTEIN] METHYL ESTER ESTERASE"/>
    <property type="match status" value="1"/>
</dbReference>
<dbReference type="SUPFAM" id="SSF53474">
    <property type="entry name" value="alpha/beta-Hydrolases"/>
    <property type="match status" value="1"/>
</dbReference>
<dbReference type="AlphaFoldDB" id="A0A852VVZ5"/>
<keyword evidence="3" id="KW-1185">Reference proteome</keyword>
<dbReference type="Gene3D" id="3.40.50.1820">
    <property type="entry name" value="alpha/beta hydrolase"/>
    <property type="match status" value="1"/>
</dbReference>
<proteinExistence type="predicted"/>
<dbReference type="RefSeq" id="WP_179760100.1">
    <property type="nucleotide sequence ID" value="NZ_BAAAJZ010000011.1"/>
</dbReference>
<dbReference type="EMBL" id="JACCCZ010000001">
    <property type="protein sequence ID" value="NYG00249.1"/>
    <property type="molecule type" value="Genomic_DNA"/>
</dbReference>
<reference evidence="2 3" key="1">
    <citation type="submission" date="2020-07" db="EMBL/GenBank/DDBJ databases">
        <title>Sequencing the genomes of 1000 actinobacteria strains.</title>
        <authorList>
            <person name="Klenk H.-P."/>
        </authorList>
    </citation>
    <scope>NUCLEOTIDE SEQUENCE [LARGE SCALE GENOMIC DNA]</scope>
    <source>
        <strain evidence="2 3">DSM 44749</strain>
    </source>
</reference>
<name>A0A852VVZ5_PSEA5</name>
<dbReference type="InterPro" id="IPR029058">
    <property type="entry name" value="AB_hydrolase_fold"/>
</dbReference>